<accession>A0A151LM84</accession>
<protein>
    <submittedName>
        <fullName evidence="2">Exported protein (PHISTb)</fullName>
    </submittedName>
</protein>
<dbReference type="InterPro" id="IPR019111">
    <property type="entry name" value="PRESA_N"/>
</dbReference>
<reference evidence="2 3" key="1">
    <citation type="journal article" date="2016" name="Nat. Commun.">
        <title>Genomes of cryptic chimpanzee Plasmodium species reveal key evolutionary events leading to human malaria.</title>
        <authorList>
            <person name="Sundararaman S.A."/>
            <person name="Plenderleith L.J."/>
            <person name="Liu W."/>
            <person name="Loy D.E."/>
            <person name="Learn G.H."/>
            <person name="Li Y."/>
            <person name="Shaw K.S."/>
            <person name="Ayouba A."/>
            <person name="Peeters M."/>
            <person name="Speede S."/>
            <person name="Shaw G.M."/>
            <person name="Bushman F.D."/>
            <person name="Brisson D."/>
            <person name="Rayner J.C."/>
            <person name="Sharp P.M."/>
            <person name="Hahn B.H."/>
        </authorList>
    </citation>
    <scope>NUCLEOTIDE SEQUENCE [LARGE SCALE GENOMIC DNA]</scope>
    <source>
        <strain evidence="2 3">SY75</strain>
    </source>
</reference>
<dbReference type="KEGG" id="pgab:PGSY75_0937000"/>
<dbReference type="VEuPathDB" id="PlasmoDB:PGABG01_0011900"/>
<evidence type="ECO:0000259" key="1">
    <source>
        <dbReference type="Pfam" id="PF09687"/>
    </source>
</evidence>
<dbReference type="Gene3D" id="6.10.280.180">
    <property type="entry name" value="Plasmodium RESA, N-terminal helical domain"/>
    <property type="match status" value="1"/>
</dbReference>
<dbReference type="PANTHER" id="PTHR36193">
    <property type="entry name" value="PHISTB DOMAIN-CONTAINING RESA-LIKE PROTEIN 1"/>
    <property type="match status" value="1"/>
</dbReference>
<feature type="domain" description="Plasmodium RESA N-terminal" evidence="1">
    <location>
        <begin position="161"/>
        <end position="284"/>
    </location>
</feature>
<dbReference type="Proteomes" id="UP000076004">
    <property type="component" value="Unassembled WGS sequence"/>
</dbReference>
<dbReference type="AlphaFoldDB" id="A0A151LM84"/>
<organism evidence="2 3">
    <name type="scientific">Plasmodium gaboni</name>
    <dbReference type="NCBI Taxonomy" id="647221"/>
    <lineage>
        <taxon>Eukaryota</taxon>
        <taxon>Sar</taxon>
        <taxon>Alveolata</taxon>
        <taxon>Apicomplexa</taxon>
        <taxon>Aconoidasida</taxon>
        <taxon>Haemosporida</taxon>
        <taxon>Plasmodiidae</taxon>
        <taxon>Plasmodium</taxon>
        <taxon>Plasmodium (Laverania)</taxon>
    </lineage>
</organism>
<gene>
    <name evidence="2" type="ORF">PGSY75_0937000</name>
</gene>
<comment type="caution">
    <text evidence="2">The sequence shown here is derived from an EMBL/GenBank/DDBJ whole genome shotgun (WGS) entry which is preliminary data.</text>
</comment>
<dbReference type="RefSeq" id="XP_018642112.1">
    <property type="nucleotide sequence ID" value="XM_018785771.1"/>
</dbReference>
<dbReference type="InterPro" id="IPR044885">
    <property type="entry name" value="PRESA_N_sf"/>
</dbReference>
<dbReference type="GeneID" id="29776378"/>
<proteinExistence type="predicted"/>
<dbReference type="Pfam" id="PF09687">
    <property type="entry name" value="PRESAN"/>
    <property type="match status" value="1"/>
</dbReference>
<dbReference type="VEuPathDB" id="PlasmoDB:PGSY75_0937000"/>
<dbReference type="PANTHER" id="PTHR36193:SF23">
    <property type="entry name" value="PHISTB DOMAIN-CONTAINING RESA-LIKE PROTEIN 1"/>
    <property type="match status" value="1"/>
</dbReference>
<sequence>MKGMNFFRRISLLFIGILYVFVLRNVYKDDTFSVIYKLDKYSRNISEKEELVEIPSEYFDGKSNVLEMSMDNKVYGKYNFDDLIYSLNTYDILKIIFPYHIFDKIYYEMKDCEDIVNIYDLCDNIRDGNIFYLSPKKCCKGEKHKGKCINKDIPILVMDPKDLEINKKIRSCAFLLNRKKYMKDMWSELMFKEKLNLFFLIKHLEIFYKNLKVDYNIENNYVFRKFCDCKKMIVMDILNSDYYLNVIFSKWIKNSKLKIKEFKMLLKACRYCWRYLKRKLHDSCEENLINSFNKIDYSHKTINKNTNVFIDESKAQLKNTQNKNYKPISNKKEDISDNIERKNYEICLINAPYIDED</sequence>
<evidence type="ECO:0000313" key="3">
    <source>
        <dbReference type="Proteomes" id="UP000076004"/>
    </source>
</evidence>
<dbReference type="EMBL" id="LVLB01000010">
    <property type="protein sequence ID" value="KYO00345.1"/>
    <property type="molecule type" value="Genomic_DNA"/>
</dbReference>
<evidence type="ECO:0000313" key="2">
    <source>
        <dbReference type="EMBL" id="KYO00345.1"/>
    </source>
</evidence>
<name>A0A151LM84_9APIC</name>